<accession>A0A1H7T3A4</accession>
<reference evidence="2 3" key="1">
    <citation type="submission" date="2016-10" db="EMBL/GenBank/DDBJ databases">
        <authorList>
            <person name="de Groot N.N."/>
        </authorList>
    </citation>
    <scope>NUCLEOTIDE SEQUENCE [LARGE SCALE GENOMIC DNA]</scope>
    <source>
        <strain evidence="2 3">CDM_5</strain>
    </source>
</reference>
<evidence type="ECO:0000259" key="1">
    <source>
        <dbReference type="Pfam" id="PF14065"/>
    </source>
</evidence>
<dbReference type="OrthoDB" id="142534at2157"/>
<organism evidence="2 3">
    <name type="scientific">Haloferax larsenii</name>
    <dbReference type="NCBI Taxonomy" id="302484"/>
    <lineage>
        <taxon>Archaea</taxon>
        <taxon>Methanobacteriati</taxon>
        <taxon>Methanobacteriota</taxon>
        <taxon>Stenosarchaea group</taxon>
        <taxon>Halobacteria</taxon>
        <taxon>Halobacteriales</taxon>
        <taxon>Haloferacaceae</taxon>
        <taxon>Haloferax</taxon>
    </lineage>
</organism>
<sequence>MTYEAIRYVSEALVDLLSDTADYPELPVAPDEIELVSPEDIGPNSTVRIGFYPYRVRKDGSVGSMNTTPVGDSSRRDPPLPVSIEYLVTAYPRDDEDNVSGTLGQQQALGLVLQTLNDVSVLEPADVEGIDQDTRIALSITDPPFDEVLSLWARFDATYQPSVTVEASPVMIQSINEEAFTRIAERDVGVQRRPERE</sequence>
<dbReference type="Proteomes" id="UP000183894">
    <property type="component" value="Unassembled WGS sequence"/>
</dbReference>
<gene>
    <name evidence="2" type="ORF">SAMN04488691_10855</name>
</gene>
<evidence type="ECO:0000313" key="3">
    <source>
        <dbReference type="Proteomes" id="UP000183894"/>
    </source>
</evidence>
<dbReference type="AlphaFoldDB" id="A0A1H7T3A4"/>
<dbReference type="Pfam" id="PF14065">
    <property type="entry name" value="Pvc16_N"/>
    <property type="match status" value="1"/>
</dbReference>
<name>A0A1H7T3A4_HALLR</name>
<dbReference type="RefSeq" id="WP_007542056.1">
    <property type="nucleotide sequence ID" value="NZ_FOAD01000008.1"/>
</dbReference>
<dbReference type="InterPro" id="IPR025351">
    <property type="entry name" value="Pvc16_N"/>
</dbReference>
<feature type="domain" description="Pvc16 N-terminal" evidence="1">
    <location>
        <begin position="9"/>
        <end position="182"/>
    </location>
</feature>
<evidence type="ECO:0000313" key="2">
    <source>
        <dbReference type="EMBL" id="SEL79331.1"/>
    </source>
</evidence>
<protein>
    <recommendedName>
        <fullName evidence="1">Pvc16 N-terminal domain-containing protein</fullName>
    </recommendedName>
</protein>
<proteinExistence type="predicted"/>
<dbReference type="EMBL" id="FOAD01000008">
    <property type="protein sequence ID" value="SEL79331.1"/>
    <property type="molecule type" value="Genomic_DNA"/>
</dbReference>